<evidence type="ECO:0000313" key="1">
    <source>
        <dbReference type="EMBL" id="KAK1130691.1"/>
    </source>
</evidence>
<protein>
    <submittedName>
        <fullName evidence="1">Uncharacterized protein</fullName>
    </submittedName>
</protein>
<dbReference type="EMBL" id="JAHYIQ010000007">
    <property type="protein sequence ID" value="KAK1130691.1"/>
    <property type="molecule type" value="Genomic_DNA"/>
</dbReference>
<sequence>MGWRRSENKRDPHRVAVIYLKKKRKEKSKKKLWKRNAWAIVTYRKDAEKLTKASPPHRNLNSQYEFEDTSILRLSTFDYFKYFEIPFRRRRSRVDNCFEQDICTCAANLIPFLTIYRSRTSSKGTKDYPQGIISTELIFLFNQRETKL</sequence>
<reference evidence="1" key="1">
    <citation type="submission" date="2021-10" db="EMBL/GenBank/DDBJ databases">
        <title>Melipona bicolor Genome sequencing and assembly.</title>
        <authorList>
            <person name="Araujo N.S."/>
            <person name="Arias M.C."/>
        </authorList>
    </citation>
    <scope>NUCLEOTIDE SEQUENCE</scope>
    <source>
        <strain evidence="1">USP_2M_L1-L4_2017</strain>
        <tissue evidence="1">Whole body</tissue>
    </source>
</reference>
<dbReference type="AlphaFoldDB" id="A0AA40KS17"/>
<organism evidence="1 2">
    <name type="scientific">Melipona bicolor</name>
    <dbReference type="NCBI Taxonomy" id="60889"/>
    <lineage>
        <taxon>Eukaryota</taxon>
        <taxon>Metazoa</taxon>
        <taxon>Ecdysozoa</taxon>
        <taxon>Arthropoda</taxon>
        <taxon>Hexapoda</taxon>
        <taxon>Insecta</taxon>
        <taxon>Pterygota</taxon>
        <taxon>Neoptera</taxon>
        <taxon>Endopterygota</taxon>
        <taxon>Hymenoptera</taxon>
        <taxon>Apocrita</taxon>
        <taxon>Aculeata</taxon>
        <taxon>Apoidea</taxon>
        <taxon>Anthophila</taxon>
        <taxon>Apidae</taxon>
        <taxon>Melipona</taxon>
    </lineage>
</organism>
<proteinExistence type="predicted"/>
<gene>
    <name evidence="1" type="ORF">K0M31_018805</name>
</gene>
<comment type="caution">
    <text evidence="1">The sequence shown here is derived from an EMBL/GenBank/DDBJ whole genome shotgun (WGS) entry which is preliminary data.</text>
</comment>
<name>A0AA40KS17_9HYME</name>
<dbReference type="Proteomes" id="UP001177670">
    <property type="component" value="Unassembled WGS sequence"/>
</dbReference>
<evidence type="ECO:0000313" key="2">
    <source>
        <dbReference type="Proteomes" id="UP001177670"/>
    </source>
</evidence>
<keyword evidence="2" id="KW-1185">Reference proteome</keyword>
<accession>A0AA40KS17</accession>